<dbReference type="CDD" id="cd21840">
    <property type="entry name" value="CAL1_NTD"/>
    <property type="match status" value="1"/>
</dbReference>
<accession>A0ABM5HP77</accession>
<feature type="compositionally biased region" description="Low complexity" evidence="1">
    <location>
        <begin position="1002"/>
        <end position="1013"/>
    </location>
</feature>
<dbReference type="EnsemblMetazoa" id="XM_017127771.2">
    <property type="protein sequence ID" value="XP_016983260.2"/>
    <property type="gene ID" value="LOC108047548"/>
</dbReference>
<feature type="compositionally biased region" description="Polar residues" evidence="1">
    <location>
        <begin position="985"/>
        <end position="1001"/>
    </location>
</feature>
<evidence type="ECO:0000313" key="3">
    <source>
        <dbReference type="Proteomes" id="UP001652680"/>
    </source>
</evidence>
<evidence type="ECO:0000256" key="1">
    <source>
        <dbReference type="SAM" id="MobiDB-lite"/>
    </source>
</evidence>
<reference evidence="2" key="2">
    <citation type="submission" date="2025-05" db="UniProtKB">
        <authorList>
            <consortium name="EnsemblMetazoa"/>
        </authorList>
    </citation>
    <scope>IDENTIFICATION</scope>
</reference>
<feature type="compositionally biased region" description="Low complexity" evidence="1">
    <location>
        <begin position="819"/>
        <end position="834"/>
    </location>
</feature>
<name>A0ABM5HP77_DRORH</name>
<reference evidence="3" key="1">
    <citation type="journal article" date="2021" name="Elife">
        <title>Highly contiguous assemblies of 101 drosophilid genomes.</title>
        <authorList>
            <person name="Kim B.Y."/>
            <person name="Wang J.R."/>
            <person name="Miller D.E."/>
            <person name="Barmina O."/>
            <person name="Delaney E."/>
            <person name="Thompson A."/>
            <person name="Comeault A.A."/>
            <person name="Peede D."/>
            <person name="D'Agostino E.R."/>
            <person name="Pelaez J."/>
            <person name="Aguilar J.M."/>
            <person name="Haji D."/>
            <person name="Matsunaga T."/>
            <person name="Armstrong E.E."/>
            <person name="Zych M."/>
            <person name="Ogawa Y."/>
            <person name="Stamenkovic-Radak M."/>
            <person name="Jelic M."/>
            <person name="Veselinovic M.S."/>
            <person name="Tanaskovic M."/>
            <person name="Eric P."/>
            <person name="Gao J.J."/>
            <person name="Katoh T.K."/>
            <person name="Toda M.J."/>
            <person name="Watabe H."/>
            <person name="Watada M."/>
            <person name="Davis J.S."/>
            <person name="Moyle L.C."/>
            <person name="Manoli G."/>
            <person name="Bertolini E."/>
            <person name="Kostal V."/>
            <person name="Hawley R.S."/>
            <person name="Takahashi A."/>
            <person name="Jones C.D."/>
            <person name="Price D.K."/>
            <person name="Whiteman N."/>
            <person name="Kopp A."/>
            <person name="Matute D.R."/>
            <person name="Petrov D.A."/>
        </authorList>
    </citation>
    <scope>NUCLEOTIDE SEQUENCE [LARGE SCALE GENOMIC DNA]</scope>
</reference>
<organism evidence="2 3">
    <name type="scientific">Drosophila rhopaloa</name>
    <name type="common">Fruit fly</name>
    <dbReference type="NCBI Taxonomy" id="1041015"/>
    <lineage>
        <taxon>Eukaryota</taxon>
        <taxon>Metazoa</taxon>
        <taxon>Ecdysozoa</taxon>
        <taxon>Arthropoda</taxon>
        <taxon>Hexapoda</taxon>
        <taxon>Insecta</taxon>
        <taxon>Pterygota</taxon>
        <taxon>Neoptera</taxon>
        <taxon>Endopterygota</taxon>
        <taxon>Diptera</taxon>
        <taxon>Brachycera</taxon>
        <taxon>Muscomorpha</taxon>
        <taxon>Ephydroidea</taxon>
        <taxon>Drosophilidae</taxon>
        <taxon>Drosophila</taxon>
        <taxon>Sophophora</taxon>
    </lineage>
</organism>
<dbReference type="GeneID" id="108047548"/>
<evidence type="ECO:0000313" key="2">
    <source>
        <dbReference type="EnsemblMetazoa" id="XP_016983260.2"/>
    </source>
</evidence>
<dbReference type="Proteomes" id="UP001652680">
    <property type="component" value="Unassembled WGS sequence"/>
</dbReference>
<feature type="region of interest" description="Disordered" evidence="1">
    <location>
        <begin position="470"/>
        <end position="492"/>
    </location>
</feature>
<feature type="region of interest" description="Disordered" evidence="1">
    <location>
        <begin position="779"/>
        <end position="900"/>
    </location>
</feature>
<feature type="region of interest" description="Disordered" evidence="1">
    <location>
        <begin position="516"/>
        <end position="556"/>
    </location>
</feature>
<feature type="region of interest" description="Disordered" evidence="1">
    <location>
        <begin position="923"/>
        <end position="946"/>
    </location>
</feature>
<feature type="region of interest" description="Disordered" evidence="1">
    <location>
        <begin position="979"/>
        <end position="1016"/>
    </location>
</feature>
<keyword evidence="3" id="KW-1185">Reference proteome</keyword>
<feature type="compositionally biased region" description="Basic and acidic residues" evidence="1">
    <location>
        <begin position="805"/>
        <end position="814"/>
    </location>
</feature>
<feature type="compositionally biased region" description="Polar residues" evidence="1">
    <location>
        <begin position="779"/>
        <end position="803"/>
    </location>
</feature>
<proteinExistence type="predicted"/>
<protein>
    <submittedName>
        <fullName evidence="2">Uncharacterized protein</fullName>
    </submittedName>
</protein>
<feature type="compositionally biased region" description="Polar residues" evidence="1">
    <location>
        <begin position="645"/>
        <end position="658"/>
    </location>
</feature>
<feature type="region of interest" description="Disordered" evidence="1">
    <location>
        <begin position="634"/>
        <end position="707"/>
    </location>
</feature>
<dbReference type="RefSeq" id="XP_016983260.2">
    <property type="nucleotide sequence ID" value="XM_017127771.2"/>
</dbReference>
<feature type="compositionally biased region" description="Polar residues" evidence="1">
    <location>
        <begin position="864"/>
        <end position="893"/>
    </location>
</feature>
<sequence>MTHALVNEETLEAMVYERSKAWSSVMKDWSTMDDGMEVDVSEFDDLFKDEDQNPELLDEEEAKEDNVEDAKLELGHINTTTTSVAELTLILCAGKDNETKAEIEEILNQTVPVVEGHKRKWREAGLDRILDTFDEKQIEHHVGRWMRRHNSVYLETTPPKYLHPQDHSISDQSDESLHSIDTARYIQESRRRKAHTTNKNSNMTTIKMYRKHSHKRDELRAKYAYDDEQEHRHHMQALLHRRREKERKLAYLAATPMHCIHSSSHHVRRKHLRKRRANSWMFDSSSSSEDDPSFNGCDCHSCRRHHALSRSAYQYCPYDRGQREYHHRQAASRTMHTMRRHHTFDMDMDLRPRLPENECSCCDSDRLCSNVVHIANSSTEEWVVENRSSPLLLESQGMARKHKQQLVAVRKFSPQSARSKCHEQRLPKMKVASASKLVKKANYVHMFDSDTSDEEKVLYKKRLVNFLERNKGSTSTTPKSTKKTKYVSSTAKKSLKKANAVSSNILPEIKEEQSIQFVDTKKMPPSGEGDGLPIPKISHSQTKSESSDESSQDEIKGRKRLLSFCEANMKSKKASTIMESATKKAQKQVIVVPVLNLPQNNKQEDNSPIKMLPVQKGDEMINPKESHPYIKNEYSKERQAKSKCARNSSAQLESSANKCNPKPVTSIPSCFPQITGKKGSKPVGTEVKKNTKETNTTPLANDKGLINAKKIHSPIEIKSSDESEEEVMQRKRLVSLSVGNLKSKCSGAKKISKQATIHVDNSSSPQVPKQLILVESSSISNPETLNVTNSSSSSHEILNQNPVVSKEKPKKNSENAKIVTKSAATGKTSAAGVKTKTRDSGKKKANTAISPALPQIIEEAPNRSPDSQTKPEPNSSSKVPKTNLKKSGSSNAQDIPKDNFEKTCDSEEELKRALALSKASYKEENIKRRKTKKQTSNEQPQSPAEQSLAIFNNQSVACNSTALVNDTACKRVLTKKRPVKRAAAVSSTEEQPAANSSRSPTGSSLEEASASSGDPDCTVVTSTTCCEPAASEPIPPPLKLTKRGILLHSYSASDSGNFTLTEQGLGRFIGDRWARKYLKYHIGSRSFDSRHSVYYQPTPQLAAALSAPHNQQTLANISSSSSSDDDIFDQFNRYGTVYSVLEK</sequence>
<feature type="compositionally biased region" description="Polar residues" evidence="1">
    <location>
        <begin position="934"/>
        <end position="946"/>
    </location>
</feature>